<dbReference type="GO" id="GO:0005737">
    <property type="term" value="C:cytoplasm"/>
    <property type="evidence" value="ECO:0007669"/>
    <property type="project" value="TreeGrafter"/>
</dbReference>
<protein>
    <submittedName>
        <fullName evidence="2">mRNA decay protein</fullName>
    </submittedName>
</protein>
<dbReference type="GO" id="GO:0003723">
    <property type="term" value="F:RNA binding"/>
    <property type="evidence" value="ECO:0007669"/>
    <property type="project" value="InterPro"/>
</dbReference>
<dbReference type="InterPro" id="IPR039762">
    <property type="entry name" value="Nmd2/UPF2"/>
</dbReference>
<comment type="caution">
    <text evidence="2">The sequence shown here is derived from an EMBL/GenBank/DDBJ whole genome shotgun (WGS) entry which is preliminary data.</text>
</comment>
<dbReference type="GO" id="GO:0000184">
    <property type="term" value="P:nuclear-transcribed mRNA catabolic process, nonsense-mediated decay"/>
    <property type="evidence" value="ECO:0007669"/>
    <property type="project" value="InterPro"/>
</dbReference>
<dbReference type="PANTHER" id="PTHR12839">
    <property type="entry name" value="NONSENSE-MEDIATED MRNA DECAY PROTEIN 2 UP-FRAMESHIFT SUPPRESSOR 2"/>
    <property type="match status" value="1"/>
</dbReference>
<dbReference type="PANTHER" id="PTHR12839:SF7">
    <property type="entry name" value="REGULATOR OF NONSENSE TRANSCRIPTS 2"/>
    <property type="match status" value="1"/>
</dbReference>
<dbReference type="Pfam" id="PF02854">
    <property type="entry name" value="MIF4G"/>
    <property type="match status" value="1"/>
</dbReference>
<dbReference type="EMBL" id="JANBUO010003673">
    <property type="protein sequence ID" value="KAJ2789901.1"/>
    <property type="molecule type" value="Genomic_DNA"/>
</dbReference>
<dbReference type="Gene3D" id="1.25.40.180">
    <property type="match status" value="1"/>
</dbReference>
<reference evidence="2" key="1">
    <citation type="submission" date="2022-07" db="EMBL/GenBank/DDBJ databases">
        <title>Phylogenomic reconstructions and comparative analyses of Kickxellomycotina fungi.</title>
        <authorList>
            <person name="Reynolds N.K."/>
            <person name="Stajich J.E."/>
            <person name="Barry K."/>
            <person name="Grigoriev I.V."/>
            <person name="Crous P."/>
            <person name="Smith M.E."/>
        </authorList>
    </citation>
    <scope>NUCLEOTIDE SEQUENCE</scope>
    <source>
        <strain evidence="2">NRRL 1565</strain>
    </source>
</reference>
<feature type="non-terminal residue" evidence="2">
    <location>
        <position position="239"/>
    </location>
</feature>
<dbReference type="OrthoDB" id="27832at2759"/>
<feature type="domain" description="MIF4G" evidence="1">
    <location>
        <begin position="23"/>
        <end position="211"/>
    </location>
</feature>
<dbReference type="GO" id="GO:0035145">
    <property type="term" value="C:exon-exon junction complex"/>
    <property type="evidence" value="ECO:0007669"/>
    <property type="project" value="TreeGrafter"/>
</dbReference>
<evidence type="ECO:0000313" key="2">
    <source>
        <dbReference type="EMBL" id="KAJ2789901.1"/>
    </source>
</evidence>
<evidence type="ECO:0000259" key="1">
    <source>
        <dbReference type="SMART" id="SM00543"/>
    </source>
</evidence>
<dbReference type="InterPro" id="IPR003890">
    <property type="entry name" value="MIF4G-like_typ-3"/>
</dbReference>
<sequence>MTVVQQSGPSISATQTLAPVSFADLRRRLPTLMTKDEVDQAAVDFCYVNNRNNRKALINVLVEAPRRQMFVIPLYSRFIATLHPYFPDIGEGVVEELTRDFGWLVRKRFKGLLDTRLKNVRYIAELTKFKVAPLHVSFRCAKVLLDQFHIQNIEVLCTLLDGCGRYLRAQPQTAARIVSLLEILMRKRRTLNLDDRAMLLIENACNACQLRRSRIVRPAKYRTPYERYIRKLMYEDLSG</sequence>
<evidence type="ECO:0000313" key="3">
    <source>
        <dbReference type="Proteomes" id="UP001140094"/>
    </source>
</evidence>
<name>A0A9W8HN54_9FUNG</name>
<dbReference type="SMART" id="SM00543">
    <property type="entry name" value="MIF4G"/>
    <property type="match status" value="1"/>
</dbReference>
<dbReference type="SUPFAM" id="SSF48371">
    <property type="entry name" value="ARM repeat"/>
    <property type="match status" value="1"/>
</dbReference>
<dbReference type="Proteomes" id="UP001140094">
    <property type="component" value="Unassembled WGS sequence"/>
</dbReference>
<gene>
    <name evidence="2" type="primary">NMD2_3</name>
    <name evidence="2" type="ORF">H4R20_007099</name>
</gene>
<accession>A0A9W8HN54</accession>
<proteinExistence type="predicted"/>
<keyword evidence="3" id="KW-1185">Reference proteome</keyword>
<organism evidence="2 3">
    <name type="scientific">Coemansia guatemalensis</name>
    <dbReference type="NCBI Taxonomy" id="2761395"/>
    <lineage>
        <taxon>Eukaryota</taxon>
        <taxon>Fungi</taxon>
        <taxon>Fungi incertae sedis</taxon>
        <taxon>Zoopagomycota</taxon>
        <taxon>Kickxellomycotina</taxon>
        <taxon>Kickxellomycetes</taxon>
        <taxon>Kickxellales</taxon>
        <taxon>Kickxellaceae</taxon>
        <taxon>Coemansia</taxon>
    </lineage>
</organism>
<dbReference type="AlphaFoldDB" id="A0A9W8HN54"/>
<dbReference type="InterPro" id="IPR016024">
    <property type="entry name" value="ARM-type_fold"/>
</dbReference>